<protein>
    <submittedName>
        <fullName evidence="1">Uncharacterized protein</fullName>
    </submittedName>
</protein>
<evidence type="ECO:0000313" key="1">
    <source>
        <dbReference type="EMBL" id="RZC71506.1"/>
    </source>
</evidence>
<dbReference type="SUPFAM" id="SSF53335">
    <property type="entry name" value="S-adenosyl-L-methionine-dependent methyltransferases"/>
    <property type="match status" value="1"/>
</dbReference>
<name>A0A4Y7KF86_PAPSO</name>
<evidence type="ECO:0000313" key="2">
    <source>
        <dbReference type="Proteomes" id="UP000316621"/>
    </source>
</evidence>
<dbReference type="OMA" id="HNAFVRH"/>
<reference evidence="1 2" key="1">
    <citation type="journal article" date="2018" name="Science">
        <title>The opium poppy genome and morphinan production.</title>
        <authorList>
            <person name="Guo L."/>
            <person name="Winzer T."/>
            <person name="Yang X."/>
            <person name="Li Y."/>
            <person name="Ning Z."/>
            <person name="He Z."/>
            <person name="Teodor R."/>
            <person name="Lu Y."/>
            <person name="Bowser T.A."/>
            <person name="Graham I.A."/>
            <person name="Ye K."/>
        </authorList>
    </citation>
    <scope>NUCLEOTIDE SEQUENCE [LARGE SCALE GENOMIC DNA]</scope>
    <source>
        <strain evidence="2">cv. HN1</strain>
        <tissue evidence="1">Leaves</tissue>
    </source>
</reference>
<dbReference type="Gramene" id="RZC71506">
    <property type="protein sequence ID" value="RZC71506"/>
    <property type="gene ID" value="C5167_035644"/>
</dbReference>
<dbReference type="AlphaFoldDB" id="A0A4Y7KF86"/>
<dbReference type="STRING" id="3469.A0A4Y7KF86"/>
<sequence>MEVNSVLNEEDEEEEELIEIGSYKVPIRIVRDPAEEILLLWAIQQPTLYKQNALVQQSSLNLDLESCGHRISIIQSPSSMSTPGVTGAVMWDSGVVLGKFLEHSVDSSSLILQSKKIVEIGSGCGLVGRLFPANLFAKLCVAALLGGQVILTDLFDRLKLLKKNVEANVSTWDTRGSATVTELTWGEDPDAELIEPPPDYVLASDVIYSEGAVTDLLVTLRQLCGSQTTIFLTGELRNDAVIEYFLELAMEEFVIGRVDQTNWHPDYRSSRVMMLVLVKKS</sequence>
<dbReference type="Pfam" id="PF10294">
    <property type="entry name" value="Methyltransf_16"/>
    <property type="match status" value="1"/>
</dbReference>
<proteinExistence type="predicted"/>
<dbReference type="InterPro" id="IPR029063">
    <property type="entry name" value="SAM-dependent_MTases_sf"/>
</dbReference>
<dbReference type="Proteomes" id="UP000316621">
    <property type="component" value="Chromosome 7"/>
</dbReference>
<dbReference type="PANTHER" id="PTHR14614">
    <property type="entry name" value="HEPATOCELLULAR CARCINOMA-ASSOCIATED ANTIGEN"/>
    <property type="match status" value="1"/>
</dbReference>
<accession>A0A4Y7KF86</accession>
<dbReference type="OrthoDB" id="413520at2759"/>
<dbReference type="Gene3D" id="3.40.50.150">
    <property type="entry name" value="Vaccinia Virus protein VP39"/>
    <property type="match status" value="1"/>
</dbReference>
<organism evidence="1 2">
    <name type="scientific">Papaver somniferum</name>
    <name type="common">Opium poppy</name>
    <dbReference type="NCBI Taxonomy" id="3469"/>
    <lineage>
        <taxon>Eukaryota</taxon>
        <taxon>Viridiplantae</taxon>
        <taxon>Streptophyta</taxon>
        <taxon>Embryophyta</taxon>
        <taxon>Tracheophyta</taxon>
        <taxon>Spermatophyta</taxon>
        <taxon>Magnoliopsida</taxon>
        <taxon>Ranunculales</taxon>
        <taxon>Papaveraceae</taxon>
        <taxon>Papaveroideae</taxon>
        <taxon>Papaver</taxon>
    </lineage>
</organism>
<dbReference type="PANTHER" id="PTHR14614:SF109">
    <property type="entry name" value="RIBOSOMAL LYSINE N-METHYLTRANSFERASE 5"/>
    <property type="match status" value="1"/>
</dbReference>
<gene>
    <name evidence="1" type="ORF">C5167_035644</name>
</gene>
<dbReference type="InterPro" id="IPR019410">
    <property type="entry name" value="Methyltransf_16"/>
</dbReference>
<keyword evidence="2" id="KW-1185">Reference proteome</keyword>
<dbReference type="EMBL" id="CM010721">
    <property type="protein sequence ID" value="RZC71506.1"/>
    <property type="molecule type" value="Genomic_DNA"/>
</dbReference>